<dbReference type="PROSITE" id="PS51007">
    <property type="entry name" value="CYTC"/>
    <property type="match status" value="1"/>
</dbReference>
<keyword evidence="2 4" id="KW-0479">Metal-binding</keyword>
<keyword evidence="5" id="KW-0732">Signal</keyword>
<name>A0ABV1RFT7_9ALTE</name>
<evidence type="ECO:0000256" key="4">
    <source>
        <dbReference type="PROSITE-ProRule" id="PRU00433"/>
    </source>
</evidence>
<evidence type="ECO:0000256" key="3">
    <source>
        <dbReference type="ARBA" id="ARBA00023004"/>
    </source>
</evidence>
<dbReference type="RefSeq" id="WP_350401234.1">
    <property type="nucleotide sequence ID" value="NZ_JBELOE010000138.1"/>
</dbReference>
<organism evidence="7 8">
    <name type="scientific">Catenovulum sediminis</name>
    <dbReference type="NCBI Taxonomy" id="1740262"/>
    <lineage>
        <taxon>Bacteria</taxon>
        <taxon>Pseudomonadati</taxon>
        <taxon>Pseudomonadota</taxon>
        <taxon>Gammaproteobacteria</taxon>
        <taxon>Alteromonadales</taxon>
        <taxon>Alteromonadaceae</taxon>
        <taxon>Catenovulum</taxon>
    </lineage>
</organism>
<keyword evidence="3 4" id="KW-0408">Iron</keyword>
<evidence type="ECO:0000259" key="6">
    <source>
        <dbReference type="PROSITE" id="PS51007"/>
    </source>
</evidence>
<keyword evidence="1 4" id="KW-0349">Heme</keyword>
<feature type="domain" description="Cytochrome c" evidence="6">
    <location>
        <begin position="28"/>
        <end position="110"/>
    </location>
</feature>
<dbReference type="Proteomes" id="UP001467690">
    <property type="component" value="Unassembled WGS sequence"/>
</dbReference>
<evidence type="ECO:0000313" key="7">
    <source>
        <dbReference type="EMBL" id="MER2491636.1"/>
    </source>
</evidence>
<reference evidence="7 8" key="1">
    <citation type="submission" date="2024-06" db="EMBL/GenBank/DDBJ databases">
        <authorList>
            <person name="Chen R.Y."/>
        </authorList>
    </citation>
    <scope>NUCLEOTIDE SEQUENCE [LARGE SCALE GENOMIC DNA]</scope>
    <source>
        <strain evidence="7 8">D2</strain>
    </source>
</reference>
<evidence type="ECO:0000256" key="5">
    <source>
        <dbReference type="SAM" id="SignalP"/>
    </source>
</evidence>
<gene>
    <name evidence="7" type="ORF">ABS311_07050</name>
</gene>
<dbReference type="Gene3D" id="1.10.760.10">
    <property type="entry name" value="Cytochrome c-like domain"/>
    <property type="match status" value="1"/>
</dbReference>
<protein>
    <submittedName>
        <fullName evidence="7">C-type cytochrome</fullName>
    </submittedName>
</protein>
<dbReference type="EMBL" id="JBELOE010000138">
    <property type="protein sequence ID" value="MER2491636.1"/>
    <property type="molecule type" value="Genomic_DNA"/>
</dbReference>
<feature type="chain" id="PRO_5045610733" evidence="5">
    <location>
        <begin position="28"/>
        <end position="308"/>
    </location>
</feature>
<accession>A0ABV1RFT7</accession>
<evidence type="ECO:0000256" key="1">
    <source>
        <dbReference type="ARBA" id="ARBA00022617"/>
    </source>
</evidence>
<comment type="caution">
    <text evidence="7">The sequence shown here is derived from an EMBL/GenBank/DDBJ whole genome shotgun (WGS) entry which is preliminary data.</text>
</comment>
<evidence type="ECO:0000313" key="8">
    <source>
        <dbReference type="Proteomes" id="UP001467690"/>
    </source>
</evidence>
<proteinExistence type="predicted"/>
<keyword evidence="8" id="KW-1185">Reference proteome</keyword>
<dbReference type="Pfam" id="PF00034">
    <property type="entry name" value="Cytochrom_C"/>
    <property type="match status" value="1"/>
</dbReference>
<dbReference type="InterPro" id="IPR009056">
    <property type="entry name" value="Cyt_c-like_dom"/>
</dbReference>
<feature type="signal peptide" evidence="5">
    <location>
        <begin position="1"/>
        <end position="27"/>
    </location>
</feature>
<dbReference type="InterPro" id="IPR036909">
    <property type="entry name" value="Cyt_c-like_dom_sf"/>
</dbReference>
<sequence>MKLKNKKATKPTLLLFIAGLFSHSSYAIDIDKGKLAFEANCKACHALDKFSTGPSLVYIRDQYPAQKQAEFLAWVKAPGKKNPDTIQMPPMGRLNELTINQIHEYILLISQHVVEQQNKPKFAPYKPPSKTYPSVTRGYLPFTNPASIVVHLTPKLSLAWDSNLGKLRYAFPTFSPFYGEKKREQNKQQIIYSETKDSGFNFAHGQAVDFLGYQLIKGTPEFSYQVNGYHVKEKVRLGSTQNSFTREYQVTRLNSDHTQSQSITLDLSHTSKDGKSSQIIHSDGRLSNNVLHLTEQQARLFSVEVVLP</sequence>
<dbReference type="SUPFAM" id="SSF46626">
    <property type="entry name" value="Cytochrome c"/>
    <property type="match status" value="1"/>
</dbReference>
<evidence type="ECO:0000256" key="2">
    <source>
        <dbReference type="ARBA" id="ARBA00022723"/>
    </source>
</evidence>